<keyword evidence="7" id="KW-0963">Cytoplasm</keyword>
<organism evidence="13 14">
    <name type="scientific">Zasmidium cellare ATCC 36951</name>
    <dbReference type="NCBI Taxonomy" id="1080233"/>
    <lineage>
        <taxon>Eukaryota</taxon>
        <taxon>Fungi</taxon>
        <taxon>Dikarya</taxon>
        <taxon>Ascomycota</taxon>
        <taxon>Pezizomycotina</taxon>
        <taxon>Dothideomycetes</taxon>
        <taxon>Dothideomycetidae</taxon>
        <taxon>Mycosphaerellales</taxon>
        <taxon>Mycosphaerellaceae</taxon>
        <taxon>Zasmidium</taxon>
    </lineage>
</organism>
<dbReference type="FunFam" id="3.40.50.1100:FF:000040">
    <property type="entry name" value="L-serine dehydratase, putative"/>
    <property type="match status" value="1"/>
</dbReference>
<comment type="similarity">
    <text evidence="4">Belongs to the serine/threonine dehydratase family.</text>
</comment>
<dbReference type="GeneID" id="54558822"/>
<dbReference type="RefSeq" id="XP_033669659.1">
    <property type="nucleotide sequence ID" value="XM_033805550.1"/>
</dbReference>
<feature type="compositionally biased region" description="Polar residues" evidence="11">
    <location>
        <begin position="1"/>
        <end position="18"/>
    </location>
</feature>
<feature type="domain" description="Tryptophan synthase beta chain-like PALP" evidence="12">
    <location>
        <begin position="21"/>
        <end position="335"/>
    </location>
</feature>
<name>A0A6A6CRK5_ZASCE</name>
<dbReference type="SUPFAM" id="SSF53686">
    <property type="entry name" value="Tryptophan synthase beta subunit-like PLP-dependent enzymes"/>
    <property type="match status" value="1"/>
</dbReference>
<keyword evidence="6" id="KW-0312">Gluconeogenesis</keyword>
<comment type="cofactor">
    <cofactor evidence="1">
        <name>pyridoxal 5'-phosphate</name>
        <dbReference type="ChEBI" id="CHEBI:597326"/>
    </cofactor>
</comment>
<dbReference type="EC" id="4.3.1.17" evidence="5"/>
<dbReference type="GO" id="GO:0006094">
    <property type="term" value="P:gluconeogenesis"/>
    <property type="evidence" value="ECO:0007669"/>
    <property type="project" value="UniProtKB-KW"/>
</dbReference>
<dbReference type="Gene3D" id="3.40.50.1100">
    <property type="match status" value="2"/>
</dbReference>
<comment type="catalytic activity">
    <reaction evidence="10">
        <text>L-serine = pyruvate + NH4(+)</text>
        <dbReference type="Rhea" id="RHEA:19169"/>
        <dbReference type="ChEBI" id="CHEBI:15361"/>
        <dbReference type="ChEBI" id="CHEBI:28938"/>
        <dbReference type="ChEBI" id="CHEBI:33384"/>
        <dbReference type="EC" id="4.3.1.17"/>
    </reaction>
</comment>
<evidence type="ECO:0000313" key="14">
    <source>
        <dbReference type="Proteomes" id="UP000799537"/>
    </source>
</evidence>
<dbReference type="GO" id="GO:0005737">
    <property type="term" value="C:cytoplasm"/>
    <property type="evidence" value="ECO:0007669"/>
    <property type="project" value="UniProtKB-SubCell"/>
</dbReference>
<keyword evidence="14" id="KW-1185">Reference proteome</keyword>
<evidence type="ECO:0000256" key="9">
    <source>
        <dbReference type="ARBA" id="ARBA00023239"/>
    </source>
</evidence>
<evidence type="ECO:0000256" key="1">
    <source>
        <dbReference type="ARBA" id="ARBA00001933"/>
    </source>
</evidence>
<keyword evidence="8" id="KW-0663">Pyridoxal phosphate</keyword>
<dbReference type="GO" id="GO:0003941">
    <property type="term" value="F:L-serine ammonia-lyase activity"/>
    <property type="evidence" value="ECO:0007669"/>
    <property type="project" value="UniProtKB-EC"/>
</dbReference>
<dbReference type="AlphaFoldDB" id="A0A6A6CRK5"/>
<evidence type="ECO:0000256" key="3">
    <source>
        <dbReference type="ARBA" id="ARBA00004742"/>
    </source>
</evidence>
<evidence type="ECO:0000313" key="13">
    <source>
        <dbReference type="EMBL" id="KAF2168770.1"/>
    </source>
</evidence>
<dbReference type="InterPro" id="IPR001926">
    <property type="entry name" value="TrpB-like_PALP"/>
</dbReference>
<comment type="subcellular location">
    <subcellularLocation>
        <location evidence="2">Cytoplasm</location>
    </subcellularLocation>
</comment>
<dbReference type="PROSITE" id="PS00165">
    <property type="entry name" value="DEHYDRATASE_SER_THR"/>
    <property type="match status" value="1"/>
</dbReference>
<dbReference type="OrthoDB" id="7773036at2759"/>
<dbReference type="Proteomes" id="UP000799537">
    <property type="component" value="Unassembled WGS sequence"/>
</dbReference>
<dbReference type="InterPro" id="IPR000634">
    <property type="entry name" value="Ser/Thr_deHydtase_PyrdxlP-BS"/>
</dbReference>
<dbReference type="GO" id="GO:0004794">
    <property type="term" value="F:threonine deaminase activity"/>
    <property type="evidence" value="ECO:0007669"/>
    <property type="project" value="TreeGrafter"/>
</dbReference>
<dbReference type="Pfam" id="PF00291">
    <property type="entry name" value="PALP"/>
    <property type="match status" value="1"/>
</dbReference>
<evidence type="ECO:0000256" key="4">
    <source>
        <dbReference type="ARBA" id="ARBA00010869"/>
    </source>
</evidence>
<evidence type="ECO:0000256" key="5">
    <source>
        <dbReference type="ARBA" id="ARBA00012093"/>
    </source>
</evidence>
<dbReference type="InterPro" id="IPR036052">
    <property type="entry name" value="TrpB-like_PALP_sf"/>
</dbReference>
<accession>A0A6A6CRK5</accession>
<dbReference type="PANTHER" id="PTHR48078:SF2">
    <property type="entry name" value="CATABOLIC L-SERINE_THREONINE DEHYDRATASE"/>
    <property type="match status" value="1"/>
</dbReference>
<evidence type="ECO:0000256" key="7">
    <source>
        <dbReference type="ARBA" id="ARBA00022490"/>
    </source>
</evidence>
<sequence length="377" mass="40377">MGAAKNTTPLAPSSQTRNKPWRKTPLVESTPLSKAAGCRIFLKLENLQPSGSFKSRGLGNLVLQSMERAQDPERVHFYASSGGNAGLGCVYGANFVGRPSTVVVPITTKPHMIAKIKAAGATEVLQHGPSIREADAYMREVVMKKAYERGEEPIYVSPFDHPDIWDGHSTMVDEMRDQFEELGEEPPEYVVCSCGGGGLFIGIMQGIEDLGSAWRDTKVLTVNTVGADALPISLEKGENITLPKITSIATSLGCAKAADRAFELATEGHQTGRVKSVVLSDAEAAMGCWRFAEDERILVEAACGVNVALCYGNRLKKALSRPVRPEDKIVLVICGGSNVSTSMIEGWKQQYGDLDAAKTNGHSADVPSAVLASNGHC</sequence>
<dbReference type="GO" id="GO:0006567">
    <property type="term" value="P:L-threonine catabolic process"/>
    <property type="evidence" value="ECO:0007669"/>
    <property type="project" value="TreeGrafter"/>
</dbReference>
<reference evidence="13" key="1">
    <citation type="journal article" date="2020" name="Stud. Mycol.">
        <title>101 Dothideomycetes genomes: a test case for predicting lifestyles and emergence of pathogens.</title>
        <authorList>
            <person name="Haridas S."/>
            <person name="Albert R."/>
            <person name="Binder M."/>
            <person name="Bloem J."/>
            <person name="Labutti K."/>
            <person name="Salamov A."/>
            <person name="Andreopoulos B."/>
            <person name="Baker S."/>
            <person name="Barry K."/>
            <person name="Bills G."/>
            <person name="Bluhm B."/>
            <person name="Cannon C."/>
            <person name="Castanera R."/>
            <person name="Culley D."/>
            <person name="Daum C."/>
            <person name="Ezra D."/>
            <person name="Gonzalez J."/>
            <person name="Henrissat B."/>
            <person name="Kuo A."/>
            <person name="Liang C."/>
            <person name="Lipzen A."/>
            <person name="Lutzoni F."/>
            <person name="Magnuson J."/>
            <person name="Mondo S."/>
            <person name="Nolan M."/>
            <person name="Ohm R."/>
            <person name="Pangilinan J."/>
            <person name="Park H.-J."/>
            <person name="Ramirez L."/>
            <person name="Alfaro M."/>
            <person name="Sun H."/>
            <person name="Tritt A."/>
            <person name="Yoshinaga Y."/>
            <person name="Zwiers L.-H."/>
            <person name="Turgeon B."/>
            <person name="Goodwin S."/>
            <person name="Spatafora J."/>
            <person name="Crous P."/>
            <person name="Grigoriev I."/>
        </authorList>
    </citation>
    <scope>NUCLEOTIDE SEQUENCE</scope>
    <source>
        <strain evidence="13">ATCC 36951</strain>
    </source>
</reference>
<evidence type="ECO:0000256" key="10">
    <source>
        <dbReference type="ARBA" id="ARBA00049406"/>
    </source>
</evidence>
<evidence type="ECO:0000256" key="8">
    <source>
        <dbReference type="ARBA" id="ARBA00022898"/>
    </source>
</evidence>
<dbReference type="PANTHER" id="PTHR48078">
    <property type="entry name" value="THREONINE DEHYDRATASE, MITOCHONDRIAL-RELATED"/>
    <property type="match status" value="1"/>
</dbReference>
<gene>
    <name evidence="13" type="ORF">M409DRAFT_20787</name>
</gene>
<evidence type="ECO:0000256" key="2">
    <source>
        <dbReference type="ARBA" id="ARBA00004496"/>
    </source>
</evidence>
<evidence type="ECO:0000259" key="12">
    <source>
        <dbReference type="Pfam" id="PF00291"/>
    </source>
</evidence>
<feature type="region of interest" description="Disordered" evidence="11">
    <location>
        <begin position="1"/>
        <end position="28"/>
    </location>
</feature>
<protein>
    <recommendedName>
        <fullName evidence="5">L-serine ammonia-lyase</fullName>
        <ecNumber evidence="5">4.3.1.17</ecNumber>
    </recommendedName>
</protein>
<dbReference type="GO" id="GO:0009097">
    <property type="term" value="P:isoleucine biosynthetic process"/>
    <property type="evidence" value="ECO:0007669"/>
    <property type="project" value="TreeGrafter"/>
</dbReference>
<keyword evidence="9" id="KW-0456">Lyase</keyword>
<proteinExistence type="inferred from homology"/>
<dbReference type="EMBL" id="ML993589">
    <property type="protein sequence ID" value="KAF2168770.1"/>
    <property type="molecule type" value="Genomic_DNA"/>
</dbReference>
<dbReference type="GO" id="GO:0006565">
    <property type="term" value="P:L-serine catabolic process"/>
    <property type="evidence" value="ECO:0007669"/>
    <property type="project" value="TreeGrafter"/>
</dbReference>
<dbReference type="GO" id="GO:0030170">
    <property type="term" value="F:pyridoxal phosphate binding"/>
    <property type="evidence" value="ECO:0007669"/>
    <property type="project" value="InterPro"/>
</dbReference>
<evidence type="ECO:0000256" key="6">
    <source>
        <dbReference type="ARBA" id="ARBA00022432"/>
    </source>
</evidence>
<dbReference type="InterPro" id="IPR050147">
    <property type="entry name" value="Ser/Thr_Dehydratase"/>
</dbReference>
<evidence type="ECO:0000256" key="11">
    <source>
        <dbReference type="SAM" id="MobiDB-lite"/>
    </source>
</evidence>
<comment type="pathway">
    <text evidence="3">Carbohydrate biosynthesis; gluconeogenesis.</text>
</comment>